<feature type="transmembrane region" description="Helical" evidence="1">
    <location>
        <begin position="6"/>
        <end position="28"/>
    </location>
</feature>
<evidence type="ECO:0000256" key="1">
    <source>
        <dbReference type="SAM" id="Phobius"/>
    </source>
</evidence>
<evidence type="ECO:0008006" key="4">
    <source>
        <dbReference type="Google" id="ProtNLM"/>
    </source>
</evidence>
<name>A0AAX6NEI3_PRIAR</name>
<proteinExistence type="predicted"/>
<dbReference type="AlphaFoldDB" id="A0AAX6NEI3"/>
<dbReference type="RefSeq" id="WP_316911399.1">
    <property type="nucleotide sequence ID" value="NZ_JAPTGD010000002.1"/>
</dbReference>
<comment type="caution">
    <text evidence="2">The sequence shown here is derived from an EMBL/GenBank/DDBJ whole genome shotgun (WGS) entry which is preliminary data.</text>
</comment>
<sequence length="108" mass="12123">MFDASWLNIGSLVFGLISWALPIVNLTINKKQIYLNWAFFSFISISACAISICLQIFYQNYLVRIEDWPAIMDTMGSVAFISTALLIVTISLNVISFMVCRNKTAISS</sequence>
<reference evidence="2" key="2">
    <citation type="submission" date="2022-12" db="EMBL/GenBank/DDBJ databases">
        <authorList>
            <person name="Dechsakulwatana C."/>
            <person name="Rungsihiranrut A."/>
            <person name="Muangchinda C."/>
            <person name="Ningthoujam R."/>
            <person name="Klankeo P."/>
            <person name="Pinyakong O."/>
        </authorList>
    </citation>
    <scope>NUCLEOTIDE SEQUENCE</scope>
    <source>
        <strain evidence="2">TL01-2</strain>
    </source>
</reference>
<feature type="transmembrane region" description="Helical" evidence="1">
    <location>
        <begin position="35"/>
        <end position="58"/>
    </location>
</feature>
<reference evidence="2" key="1">
    <citation type="journal article" date="2022" name="J Environ Chem Eng">
        <title>Biodegradation of petroleum oil using a constructed nonpathogenic and heavy metal-tolerant bacterial consortium isolated from marine sponges.</title>
        <authorList>
            <person name="Dechsakulwatana C."/>
            <person name="Rungsihiranrut A."/>
            <person name="Muangchinda C."/>
            <person name="Ningthoujam R."/>
            <person name="Klankeo P."/>
            <person name="Pinyakong O."/>
        </authorList>
    </citation>
    <scope>NUCLEOTIDE SEQUENCE</scope>
    <source>
        <strain evidence="2">TL01-2</strain>
    </source>
</reference>
<gene>
    <name evidence="2" type="ORF">O0Q50_23665</name>
</gene>
<organism evidence="2 3">
    <name type="scientific">Priestia aryabhattai</name>
    <name type="common">Bacillus aryabhattai</name>
    <dbReference type="NCBI Taxonomy" id="412384"/>
    <lineage>
        <taxon>Bacteria</taxon>
        <taxon>Bacillati</taxon>
        <taxon>Bacillota</taxon>
        <taxon>Bacilli</taxon>
        <taxon>Bacillales</taxon>
        <taxon>Bacillaceae</taxon>
        <taxon>Priestia</taxon>
    </lineage>
</organism>
<dbReference type="EMBL" id="JAPTGD010000002">
    <property type="protein sequence ID" value="MDU9694187.1"/>
    <property type="molecule type" value="Genomic_DNA"/>
</dbReference>
<protein>
    <recommendedName>
        <fullName evidence="4">Cytochrome c oxidase subunit 4</fullName>
    </recommendedName>
</protein>
<keyword evidence="1" id="KW-0472">Membrane</keyword>
<evidence type="ECO:0000313" key="2">
    <source>
        <dbReference type="EMBL" id="MDU9694187.1"/>
    </source>
</evidence>
<feature type="transmembrane region" description="Helical" evidence="1">
    <location>
        <begin position="78"/>
        <end position="100"/>
    </location>
</feature>
<evidence type="ECO:0000313" key="3">
    <source>
        <dbReference type="Proteomes" id="UP001269400"/>
    </source>
</evidence>
<accession>A0AAX6NEI3</accession>
<keyword evidence="1" id="KW-1133">Transmembrane helix</keyword>
<keyword evidence="1" id="KW-0812">Transmembrane</keyword>
<dbReference type="Proteomes" id="UP001269400">
    <property type="component" value="Unassembled WGS sequence"/>
</dbReference>